<organism evidence="1 2">
    <name type="scientific">Marine Group I thaumarchaeote</name>
    <dbReference type="NCBI Taxonomy" id="2511932"/>
    <lineage>
        <taxon>Archaea</taxon>
        <taxon>Nitrososphaerota</taxon>
        <taxon>Marine Group I</taxon>
    </lineage>
</organism>
<dbReference type="AlphaFoldDB" id="A0A7K4N4C7"/>
<reference evidence="1 2" key="1">
    <citation type="journal article" date="2019" name="Environ. Microbiol.">
        <title>Genomics insights into ecotype formation of ammonia-oxidizing archaea in the deep ocean.</title>
        <authorList>
            <person name="Wang Y."/>
            <person name="Huang J.M."/>
            <person name="Cui G.J."/>
            <person name="Nunoura T."/>
            <person name="Takaki Y."/>
            <person name="Li W.L."/>
            <person name="Li J."/>
            <person name="Gao Z.M."/>
            <person name="Takai K."/>
            <person name="Zhang A.Q."/>
            <person name="Stepanauskas R."/>
        </authorList>
    </citation>
    <scope>NUCLEOTIDE SEQUENCE [LARGE SCALE GENOMIC DNA]</scope>
    <source>
        <strain evidence="1 2">D1b</strain>
    </source>
</reference>
<name>A0A7K4N4C7_9ARCH</name>
<protein>
    <submittedName>
        <fullName evidence="1">Peptidase</fullName>
    </submittedName>
</protein>
<sequence length="508" mass="55763">MRNTIFIILFSMILVSGSVLPTTFAAEIQAGSGIGAGLAGVDHPGTWYPGENLKVGDYFKYKLCHESYKDCTDYWFSMWLEKEVLGGPEEKFRFQVLVEDGNKILKGHMDVGKIAPEAIGGTVSDNVLRYVSVYKSSIIWLSSFATADIDQPGKGPKAFTLPSWGKIANIGGEQIGAIGMETITVPAGEYDTIVIGWKSGGITSHIWVVDDFPFPVKASTWVQVTAGIPPQEYRFSLYEYKPNVSSSPFAGFTDTKEAEKGVDCITNYELVKIFENTNTNSMVINILYGPEKPRIGCDVYWSLEFRKAFSTDLWENQVHYDILKVNVIDGQTIPIASAAEDEGHDKFFSASGKAQRYWLMQGDPGLQKFAVIVYGTGPAYSVPNSESFGYVILDIDLQSKKPVSGSLETLIPTQTEPEISIPSWIKNNAGWWADGLIDDASFVSGIQWLISNGVITIPPTEQATESGASIIPDWIKNNAGWWSDGSIPDNAFVSGLQWLISNGIITIS</sequence>
<proteinExistence type="predicted"/>
<dbReference type="Proteomes" id="UP000527815">
    <property type="component" value="Unassembled WGS sequence"/>
</dbReference>
<accession>A0A7K4N4C7</accession>
<gene>
    <name evidence="1" type="ORF">HX865_03860</name>
</gene>
<dbReference type="EMBL" id="JACASZ010000063">
    <property type="protein sequence ID" value="NWJ77623.1"/>
    <property type="molecule type" value="Genomic_DNA"/>
</dbReference>
<comment type="caution">
    <text evidence="1">The sequence shown here is derived from an EMBL/GenBank/DDBJ whole genome shotgun (WGS) entry which is preliminary data.</text>
</comment>
<evidence type="ECO:0000313" key="1">
    <source>
        <dbReference type="EMBL" id="NWJ77623.1"/>
    </source>
</evidence>
<evidence type="ECO:0000313" key="2">
    <source>
        <dbReference type="Proteomes" id="UP000527815"/>
    </source>
</evidence>